<dbReference type="InterPro" id="IPR000092">
    <property type="entry name" value="Polyprenyl_synt"/>
</dbReference>
<keyword evidence="5" id="KW-0460">Magnesium</keyword>
<dbReference type="AlphaFoldDB" id="A0A0R1KJ72"/>
<dbReference type="PANTHER" id="PTHR12001">
    <property type="entry name" value="GERANYLGERANYL PYROPHOSPHATE SYNTHASE"/>
    <property type="match status" value="1"/>
</dbReference>
<dbReference type="EMBL" id="AZDZ01000009">
    <property type="protein sequence ID" value="KRK80042.1"/>
    <property type="molecule type" value="Genomic_DNA"/>
</dbReference>
<dbReference type="STRING" id="1423775.FD03_GL000219"/>
<evidence type="ECO:0000256" key="5">
    <source>
        <dbReference type="ARBA" id="ARBA00022842"/>
    </source>
</evidence>
<evidence type="ECO:0000256" key="2">
    <source>
        <dbReference type="ARBA" id="ARBA00006706"/>
    </source>
</evidence>
<comment type="similarity">
    <text evidence="2 6">Belongs to the FPP/GGPP synthase family.</text>
</comment>
<dbReference type="Proteomes" id="UP000051248">
    <property type="component" value="Unassembled WGS sequence"/>
</dbReference>
<evidence type="ECO:0000313" key="8">
    <source>
        <dbReference type="Proteomes" id="UP000051248"/>
    </source>
</evidence>
<evidence type="ECO:0000256" key="4">
    <source>
        <dbReference type="ARBA" id="ARBA00022723"/>
    </source>
</evidence>
<dbReference type="Gene3D" id="1.10.600.10">
    <property type="entry name" value="Farnesyl Diphosphate Synthase"/>
    <property type="match status" value="1"/>
</dbReference>
<dbReference type="RefSeq" id="WP_025024092.1">
    <property type="nucleotide sequence ID" value="NZ_AZDZ01000009.1"/>
</dbReference>
<sequence length="308" mass="34564">MASPFEQFEHLNPKLINLEDYILHLIELNKDDIISEASGFLKSGRFLHGAFFYLFSSFGKTEDLRDNALQSAAAATQMFYIRNEMMRRHQAGPDSIKLNFMVEYFSDLIDVELRKCSADDDALQGKIDAIQEITTQQLLADEQMVKPVEDIAEYIKRVEGRSAIMFEFACRFGAQAAHASDIIVDSAGQIGRTIGIAYQIKSEVLDLVGINTTEEEFGPLYMLQSGEFTLPVIFAIGKKGPDFMNKIAEAGRTGEKALAETAEEVIDNGVDASQVMIKEYKDQALFDINMLPEIPEKHDLQKLVEMLL</sequence>
<dbReference type="eggNOG" id="COG0142">
    <property type="taxonomic scope" value="Bacteria"/>
</dbReference>
<dbReference type="GO" id="GO:0046872">
    <property type="term" value="F:metal ion binding"/>
    <property type="evidence" value="ECO:0007669"/>
    <property type="project" value="UniProtKB-KW"/>
</dbReference>
<dbReference type="InterPro" id="IPR008949">
    <property type="entry name" value="Isoprenoid_synthase_dom_sf"/>
</dbReference>
<evidence type="ECO:0000313" key="7">
    <source>
        <dbReference type="EMBL" id="KRK80042.1"/>
    </source>
</evidence>
<protein>
    <submittedName>
        <fullName evidence="7">Geranylgeranyl pyrophosphate synthase</fullName>
    </submittedName>
</protein>
<gene>
    <name evidence="7" type="ORF">FD03_GL000219</name>
</gene>
<dbReference type="GO" id="GO:0004659">
    <property type="term" value="F:prenyltransferase activity"/>
    <property type="evidence" value="ECO:0007669"/>
    <property type="project" value="InterPro"/>
</dbReference>
<evidence type="ECO:0000256" key="1">
    <source>
        <dbReference type="ARBA" id="ARBA00001946"/>
    </source>
</evidence>
<reference evidence="7 8" key="1">
    <citation type="journal article" date="2015" name="Genome Announc.">
        <title>Expanding the biotechnology potential of lactobacilli through comparative genomics of 213 strains and associated genera.</title>
        <authorList>
            <person name="Sun Z."/>
            <person name="Harris H.M."/>
            <person name="McCann A."/>
            <person name="Guo C."/>
            <person name="Argimon S."/>
            <person name="Zhang W."/>
            <person name="Yang X."/>
            <person name="Jeffery I.B."/>
            <person name="Cooney J.C."/>
            <person name="Kagawa T.F."/>
            <person name="Liu W."/>
            <person name="Song Y."/>
            <person name="Salvetti E."/>
            <person name="Wrobel A."/>
            <person name="Rasinkangas P."/>
            <person name="Parkhill J."/>
            <person name="Rea M.C."/>
            <person name="O'Sullivan O."/>
            <person name="Ritari J."/>
            <person name="Douillard F.P."/>
            <person name="Paul Ross R."/>
            <person name="Yang R."/>
            <person name="Briner A.E."/>
            <person name="Felis G.E."/>
            <person name="de Vos W.M."/>
            <person name="Barrangou R."/>
            <person name="Klaenhammer T.R."/>
            <person name="Caufield P.W."/>
            <person name="Cui Y."/>
            <person name="Zhang H."/>
            <person name="O'Toole P.W."/>
        </authorList>
    </citation>
    <scope>NUCLEOTIDE SEQUENCE [LARGE SCALE GENOMIC DNA]</scope>
    <source>
        <strain evidence="7 8">DSM 19682</strain>
    </source>
</reference>
<organism evidence="7 8">
    <name type="scientific">Companilactobacillus nodensis DSM 19682 = JCM 14932 = NBRC 107160</name>
    <dbReference type="NCBI Taxonomy" id="1423775"/>
    <lineage>
        <taxon>Bacteria</taxon>
        <taxon>Bacillati</taxon>
        <taxon>Bacillota</taxon>
        <taxon>Bacilli</taxon>
        <taxon>Lactobacillales</taxon>
        <taxon>Lactobacillaceae</taxon>
        <taxon>Companilactobacillus</taxon>
    </lineage>
</organism>
<proteinExistence type="inferred from homology"/>
<dbReference type="Pfam" id="PF00348">
    <property type="entry name" value="polyprenyl_synt"/>
    <property type="match status" value="1"/>
</dbReference>
<dbReference type="SUPFAM" id="SSF48576">
    <property type="entry name" value="Terpenoid synthases"/>
    <property type="match status" value="1"/>
</dbReference>
<dbReference type="PATRIC" id="fig|1423775.4.peg.223"/>
<dbReference type="GO" id="GO:0008299">
    <property type="term" value="P:isoprenoid biosynthetic process"/>
    <property type="evidence" value="ECO:0007669"/>
    <property type="project" value="InterPro"/>
</dbReference>
<evidence type="ECO:0000256" key="3">
    <source>
        <dbReference type="ARBA" id="ARBA00022679"/>
    </source>
</evidence>
<keyword evidence="8" id="KW-1185">Reference proteome</keyword>
<accession>A0A0R1KJ72</accession>
<name>A0A0R1KJ72_9LACO</name>
<evidence type="ECO:0000256" key="6">
    <source>
        <dbReference type="RuleBase" id="RU004466"/>
    </source>
</evidence>
<dbReference type="OrthoDB" id="2265586at2"/>
<comment type="caution">
    <text evidence="7">The sequence shown here is derived from an EMBL/GenBank/DDBJ whole genome shotgun (WGS) entry which is preliminary data.</text>
</comment>
<dbReference type="PANTHER" id="PTHR12001:SF69">
    <property type="entry name" value="ALL TRANS-POLYPRENYL-DIPHOSPHATE SYNTHASE PDSS1"/>
    <property type="match status" value="1"/>
</dbReference>
<keyword evidence="3 6" id="KW-0808">Transferase</keyword>
<keyword evidence="4" id="KW-0479">Metal-binding</keyword>
<comment type="cofactor">
    <cofactor evidence="1">
        <name>Mg(2+)</name>
        <dbReference type="ChEBI" id="CHEBI:18420"/>
    </cofactor>
</comment>